<comment type="caution">
    <text evidence="1">The sequence shown here is derived from an EMBL/GenBank/DDBJ whole genome shotgun (WGS) entry which is preliminary data.</text>
</comment>
<keyword evidence="2" id="KW-1185">Reference proteome</keyword>
<dbReference type="SUPFAM" id="SSF55186">
    <property type="entry name" value="ThrRS/AlaRS common domain"/>
    <property type="match status" value="1"/>
</dbReference>
<keyword evidence="1" id="KW-0378">Hydrolase</keyword>
<name>A0ABW2CSJ5_9ACTN</name>
<dbReference type="GO" id="GO:0016787">
    <property type="term" value="F:hydrolase activity"/>
    <property type="evidence" value="ECO:0007669"/>
    <property type="project" value="UniProtKB-KW"/>
</dbReference>
<sequence>MREIGGSTHVTYPSGEVSGRSPVLLSAPLDGGYGIVTHATPFHPLDPSWPDQPADSGLIQAEGMELKVADCLTGAVPLDPGPGSGVAGDAERILLGADIPVRRGEGGWAWLVVHVVERHVPESAEALLFVDPVRRRALSAGHTACHVTALALNAALAPRWREPARTDGLGRPDFDALAIVSSRIVERGSRDVYRVGRSLRRAGFTAEGLADDLPGITATMNGLLASWVAADAPVRIDAPSPELAARRTWRCDLPEGTVEMPCGGTHLDRLGELASVTASLELSPEGDELVVETRATGPALSGEWR</sequence>
<organism evidence="1 2">
    <name type="scientific">Actinomadura yumaensis</name>
    <dbReference type="NCBI Taxonomy" id="111807"/>
    <lineage>
        <taxon>Bacteria</taxon>
        <taxon>Bacillati</taxon>
        <taxon>Actinomycetota</taxon>
        <taxon>Actinomycetes</taxon>
        <taxon>Streptosporangiales</taxon>
        <taxon>Thermomonosporaceae</taxon>
        <taxon>Actinomadura</taxon>
    </lineage>
</organism>
<dbReference type="RefSeq" id="WP_378044532.1">
    <property type="nucleotide sequence ID" value="NZ_JBHSXE010000001.1"/>
</dbReference>
<dbReference type="Gene3D" id="3.30.980.10">
    <property type="entry name" value="Threonyl-trna Synthetase, Chain A, domain 2"/>
    <property type="match status" value="1"/>
</dbReference>
<reference evidence="2" key="1">
    <citation type="journal article" date="2019" name="Int. J. Syst. Evol. Microbiol.">
        <title>The Global Catalogue of Microorganisms (GCM) 10K type strain sequencing project: providing services to taxonomists for standard genome sequencing and annotation.</title>
        <authorList>
            <consortium name="The Broad Institute Genomics Platform"/>
            <consortium name="The Broad Institute Genome Sequencing Center for Infectious Disease"/>
            <person name="Wu L."/>
            <person name="Ma J."/>
        </authorList>
    </citation>
    <scope>NUCLEOTIDE SEQUENCE [LARGE SCALE GENOMIC DNA]</scope>
    <source>
        <strain evidence="2">JCM 3369</strain>
    </source>
</reference>
<evidence type="ECO:0000313" key="2">
    <source>
        <dbReference type="Proteomes" id="UP001596380"/>
    </source>
</evidence>
<gene>
    <name evidence="1" type="ORF">ACFQKB_33895</name>
</gene>
<proteinExistence type="predicted"/>
<accession>A0ABW2CSJ5</accession>
<dbReference type="EMBL" id="JBHSXS010000030">
    <property type="protein sequence ID" value="MFC6884794.1"/>
    <property type="molecule type" value="Genomic_DNA"/>
</dbReference>
<dbReference type="Proteomes" id="UP001596380">
    <property type="component" value="Unassembled WGS sequence"/>
</dbReference>
<protein>
    <submittedName>
        <fullName evidence="1">Metal-dependent hydrolase</fullName>
    </submittedName>
</protein>
<evidence type="ECO:0000313" key="1">
    <source>
        <dbReference type="EMBL" id="MFC6884794.1"/>
    </source>
</evidence>
<dbReference type="InterPro" id="IPR018163">
    <property type="entry name" value="Thr/Ala-tRNA-synth_IIc_edit"/>
</dbReference>